<dbReference type="Proteomes" id="UP000481037">
    <property type="component" value="Unassembled WGS sequence"/>
</dbReference>
<proteinExistence type="predicted"/>
<comment type="caution">
    <text evidence="2">The sequence shown here is derived from an EMBL/GenBank/DDBJ whole genome shotgun (WGS) entry which is preliminary data.</text>
</comment>
<evidence type="ECO:0000313" key="3">
    <source>
        <dbReference type="Proteomes" id="UP000481037"/>
    </source>
</evidence>
<keyword evidence="1" id="KW-0812">Transmembrane</keyword>
<dbReference type="AlphaFoldDB" id="A0A6L5QF48"/>
<keyword evidence="1" id="KW-0472">Membrane</keyword>
<protein>
    <submittedName>
        <fullName evidence="2">Uncharacterized protein</fullName>
    </submittedName>
</protein>
<sequence>MNSLDTLHYYKRLEAVRVPRRQAEVHAQVLAEVMSQVATKDDVMTLKTWVELYVKEQTQQLKSDLLKWFFAISIAQASLIITVLRYLPH</sequence>
<dbReference type="RefSeq" id="WP_154363877.1">
    <property type="nucleotide sequence ID" value="NZ_WKJM01000006.1"/>
</dbReference>
<name>A0A6L5QF48_9BURK</name>
<reference evidence="2 3" key="1">
    <citation type="submission" date="2019-11" db="EMBL/GenBank/DDBJ databases">
        <title>Novel species isolated from a subtropical stream in China.</title>
        <authorList>
            <person name="Lu H."/>
        </authorList>
    </citation>
    <scope>NUCLEOTIDE SEQUENCE [LARGE SCALE GENOMIC DNA]</scope>
    <source>
        <strain evidence="2 3">FT25W</strain>
    </source>
</reference>
<organism evidence="2 3">
    <name type="scientific">Duganella alba</name>
    <dbReference type="NCBI Taxonomy" id="2666081"/>
    <lineage>
        <taxon>Bacteria</taxon>
        <taxon>Pseudomonadati</taxon>
        <taxon>Pseudomonadota</taxon>
        <taxon>Betaproteobacteria</taxon>
        <taxon>Burkholderiales</taxon>
        <taxon>Oxalobacteraceae</taxon>
        <taxon>Telluria group</taxon>
        <taxon>Duganella</taxon>
    </lineage>
</organism>
<evidence type="ECO:0000256" key="1">
    <source>
        <dbReference type="SAM" id="Phobius"/>
    </source>
</evidence>
<feature type="transmembrane region" description="Helical" evidence="1">
    <location>
        <begin position="65"/>
        <end position="87"/>
    </location>
</feature>
<gene>
    <name evidence="2" type="ORF">GJ697_09915</name>
</gene>
<keyword evidence="3" id="KW-1185">Reference proteome</keyword>
<evidence type="ECO:0000313" key="2">
    <source>
        <dbReference type="EMBL" id="MRX08148.1"/>
    </source>
</evidence>
<keyword evidence="1" id="KW-1133">Transmembrane helix</keyword>
<dbReference type="EMBL" id="WKJM01000006">
    <property type="protein sequence ID" value="MRX08148.1"/>
    <property type="molecule type" value="Genomic_DNA"/>
</dbReference>
<accession>A0A6L5QF48</accession>